<feature type="transmembrane region" description="Helical" evidence="6">
    <location>
        <begin position="419"/>
        <end position="448"/>
    </location>
</feature>
<dbReference type="EMBL" id="AP035888">
    <property type="protein sequence ID" value="BFP69286.1"/>
    <property type="molecule type" value="Genomic_DNA"/>
</dbReference>
<feature type="transmembrane region" description="Helical" evidence="6">
    <location>
        <begin position="249"/>
        <end position="270"/>
    </location>
</feature>
<feature type="transmembrane region" description="Helical" evidence="6">
    <location>
        <begin position="43"/>
        <end position="64"/>
    </location>
</feature>
<evidence type="ECO:0000256" key="4">
    <source>
        <dbReference type="ARBA" id="ARBA00022989"/>
    </source>
</evidence>
<evidence type="ECO:0000256" key="2">
    <source>
        <dbReference type="ARBA" id="ARBA00022475"/>
    </source>
</evidence>
<dbReference type="InterPro" id="IPR002797">
    <property type="entry name" value="Polysacc_synth"/>
</dbReference>
<feature type="transmembrane region" description="Helical" evidence="6">
    <location>
        <begin position="212"/>
        <end position="229"/>
    </location>
</feature>
<gene>
    <name evidence="7" type="ORF">Pbs1_26290</name>
</gene>
<feature type="transmembrane region" description="Helical" evidence="6">
    <location>
        <begin position="290"/>
        <end position="309"/>
    </location>
</feature>
<evidence type="ECO:0000313" key="7">
    <source>
        <dbReference type="EMBL" id="BFP69286.1"/>
    </source>
</evidence>
<evidence type="ECO:0000256" key="6">
    <source>
        <dbReference type="SAM" id="Phobius"/>
    </source>
</evidence>
<reference evidence="7" key="1">
    <citation type="submission" date="2024-08" db="EMBL/GenBank/DDBJ databases">
        <title>Whole genome sequence of Tenacibaculum sp. strain pbs-1 associated with black-spot shell disease in Akoya pearl oysters.</title>
        <authorList>
            <person name="Sakatoku A."/>
            <person name="Suzuki T."/>
            <person name="Hatano K."/>
            <person name="Seki M."/>
            <person name="Tanaka D."/>
            <person name="Nakamura S."/>
            <person name="Suzuki N."/>
            <person name="Isshiki T."/>
        </authorList>
    </citation>
    <scope>NUCLEOTIDE SEQUENCE</scope>
    <source>
        <strain evidence="7">Pbs-1</strain>
    </source>
</reference>
<dbReference type="GO" id="GO:0005886">
    <property type="term" value="C:plasma membrane"/>
    <property type="evidence" value="ECO:0007669"/>
    <property type="project" value="UniProtKB-SubCell"/>
</dbReference>
<comment type="subcellular location">
    <subcellularLocation>
        <location evidence="1">Cell membrane</location>
        <topology evidence="1">Multi-pass membrane protein</topology>
    </subcellularLocation>
</comment>
<evidence type="ECO:0000256" key="1">
    <source>
        <dbReference type="ARBA" id="ARBA00004651"/>
    </source>
</evidence>
<organism evidence="7">
    <name type="scientific">Tenacibaculum sp. Pbs-1</name>
    <dbReference type="NCBI Taxonomy" id="3238748"/>
    <lineage>
        <taxon>Bacteria</taxon>
        <taxon>Pseudomonadati</taxon>
        <taxon>Bacteroidota</taxon>
        <taxon>Flavobacteriia</taxon>
        <taxon>Flavobacteriales</taxon>
        <taxon>Flavobacteriaceae</taxon>
        <taxon>Tenacibaculum</taxon>
    </lineage>
</organism>
<keyword evidence="4 6" id="KW-1133">Transmembrane helix</keyword>
<name>A0AB33KY47_9FLAO</name>
<feature type="transmembrane region" description="Helical" evidence="6">
    <location>
        <begin position="173"/>
        <end position="191"/>
    </location>
</feature>
<keyword evidence="5 6" id="KW-0472">Membrane</keyword>
<feature type="transmembrane region" description="Helical" evidence="6">
    <location>
        <begin position="85"/>
        <end position="107"/>
    </location>
</feature>
<protein>
    <submittedName>
        <fullName evidence="7">Oligosaccharide flippase family protein</fullName>
    </submittedName>
</protein>
<feature type="transmembrane region" description="Helical" evidence="6">
    <location>
        <begin position="113"/>
        <end position="132"/>
    </location>
</feature>
<evidence type="ECO:0000256" key="3">
    <source>
        <dbReference type="ARBA" id="ARBA00022692"/>
    </source>
</evidence>
<proteinExistence type="predicted"/>
<feature type="transmembrane region" description="Helical" evidence="6">
    <location>
        <begin position="381"/>
        <end position="398"/>
    </location>
</feature>
<accession>A0AB33KY47</accession>
<dbReference type="PANTHER" id="PTHR30250:SF11">
    <property type="entry name" value="O-ANTIGEN TRANSPORTER-RELATED"/>
    <property type="match status" value="1"/>
</dbReference>
<sequence length="472" mass="53818">MIDIKSKKLLKTTFIYAIGSFGSKLLNFVLLPFYSYYLTKEEYGYYDIVLTTISLLVPLVTLQLSDSIFRWLVTSEKKNKEQSFVLSNALMVILFNIMIVSLVFLIIREVVTIQYFFLIYSLLVMSSIYPVIQQVARGLSKNKLYASSGIIFSLALLLTNIIFLFALKLSIKGLLIASVLSYFISTLYLIMRLKLYNVFNVKYISFSLIKELLGYSSPLILNTMSWWLIVSANKYLVLYFLGKETLGIYSFANKFPGLLLMVNSIFILAWQESLIVNFNKADRSQFFSKVFNYLISVQFSVTAFLILISEMMIKYLVSNSFYSSWKYMPILYLGVAFSTLSSFYGAIYLGSKDTKGSLKTSLFGGIINISVGLILIKPFGLYGVAISNLISFIALFLFRGINTKKYVQLFIVKERLISLLIIIIISLSVAYLNNIFISILTILVLTVYTSINNRELLARIINKIKKRIYGVS</sequence>
<keyword evidence="3 6" id="KW-0812">Transmembrane</keyword>
<dbReference type="PANTHER" id="PTHR30250">
    <property type="entry name" value="PST FAMILY PREDICTED COLANIC ACID TRANSPORTER"/>
    <property type="match status" value="1"/>
</dbReference>
<feature type="transmembrane region" description="Helical" evidence="6">
    <location>
        <begin position="329"/>
        <end position="349"/>
    </location>
</feature>
<keyword evidence="2" id="KW-1003">Cell membrane</keyword>
<dbReference type="InterPro" id="IPR050833">
    <property type="entry name" value="Poly_Biosynth_Transport"/>
</dbReference>
<feature type="transmembrane region" description="Helical" evidence="6">
    <location>
        <begin position="144"/>
        <end position="167"/>
    </location>
</feature>
<dbReference type="Pfam" id="PF01943">
    <property type="entry name" value="Polysacc_synt"/>
    <property type="match status" value="1"/>
</dbReference>
<dbReference type="AlphaFoldDB" id="A0AB33KY47"/>
<feature type="transmembrane region" description="Helical" evidence="6">
    <location>
        <begin position="12"/>
        <end position="37"/>
    </location>
</feature>
<evidence type="ECO:0000256" key="5">
    <source>
        <dbReference type="ARBA" id="ARBA00023136"/>
    </source>
</evidence>
<feature type="transmembrane region" description="Helical" evidence="6">
    <location>
        <begin position="356"/>
        <end position="375"/>
    </location>
</feature>